<dbReference type="AlphaFoldDB" id="A0AAV1QGQ9"/>
<dbReference type="GO" id="GO:0022829">
    <property type="term" value="F:wide pore channel activity"/>
    <property type="evidence" value="ECO:0007669"/>
    <property type="project" value="TreeGrafter"/>
</dbReference>
<dbReference type="InterPro" id="IPR052784">
    <property type="entry name" value="Perforin-1_pore-forming"/>
</dbReference>
<accession>A0AAV1QGQ9</accession>
<proteinExistence type="predicted"/>
<dbReference type="GO" id="GO:0001771">
    <property type="term" value="P:immunological synapse formation"/>
    <property type="evidence" value="ECO:0007669"/>
    <property type="project" value="TreeGrafter"/>
</dbReference>
<dbReference type="PANTHER" id="PTHR46096:SF1">
    <property type="entry name" value="PERFORIN 1.5"/>
    <property type="match status" value="1"/>
</dbReference>
<dbReference type="PANTHER" id="PTHR46096">
    <property type="entry name" value="PERFORIN-1"/>
    <property type="match status" value="1"/>
</dbReference>
<name>A0AAV1QGQ9_SCOSC</name>
<feature type="non-terminal residue" evidence="1">
    <location>
        <position position="1"/>
    </location>
</feature>
<evidence type="ECO:0000313" key="2">
    <source>
        <dbReference type="Proteomes" id="UP001314229"/>
    </source>
</evidence>
<dbReference type="EMBL" id="CAWUFR010001257">
    <property type="protein sequence ID" value="CAK6983291.1"/>
    <property type="molecule type" value="Genomic_DNA"/>
</dbReference>
<reference evidence="1 2" key="1">
    <citation type="submission" date="2024-01" db="EMBL/GenBank/DDBJ databases">
        <authorList>
            <person name="Alioto T."/>
            <person name="Alioto T."/>
            <person name="Gomez Garrido J."/>
        </authorList>
    </citation>
    <scope>NUCLEOTIDE SEQUENCE [LARGE SCALE GENOMIC DNA]</scope>
</reference>
<evidence type="ECO:0000313" key="1">
    <source>
        <dbReference type="EMBL" id="CAK6983291.1"/>
    </source>
</evidence>
<dbReference type="GO" id="GO:0001913">
    <property type="term" value="P:T cell mediated cytotoxicity"/>
    <property type="evidence" value="ECO:0007669"/>
    <property type="project" value="TreeGrafter"/>
</dbReference>
<dbReference type="Proteomes" id="UP001314229">
    <property type="component" value="Unassembled WGS sequence"/>
</dbReference>
<dbReference type="GO" id="GO:0016020">
    <property type="term" value="C:membrane"/>
    <property type="evidence" value="ECO:0007669"/>
    <property type="project" value="TreeGrafter"/>
</dbReference>
<organism evidence="1 2">
    <name type="scientific">Scomber scombrus</name>
    <name type="common">Atlantic mackerel</name>
    <name type="synonym">Scomber vernalis</name>
    <dbReference type="NCBI Taxonomy" id="13677"/>
    <lineage>
        <taxon>Eukaryota</taxon>
        <taxon>Metazoa</taxon>
        <taxon>Chordata</taxon>
        <taxon>Craniata</taxon>
        <taxon>Vertebrata</taxon>
        <taxon>Euteleostomi</taxon>
        <taxon>Actinopterygii</taxon>
        <taxon>Neopterygii</taxon>
        <taxon>Teleostei</taxon>
        <taxon>Neoteleostei</taxon>
        <taxon>Acanthomorphata</taxon>
        <taxon>Pelagiaria</taxon>
        <taxon>Scombriformes</taxon>
        <taxon>Scombridae</taxon>
        <taxon>Scomber</taxon>
    </lineage>
</organism>
<protein>
    <submittedName>
        <fullName evidence="1">Perforin-1-like</fullName>
    </submittedName>
</protein>
<feature type="non-terminal residue" evidence="1">
    <location>
        <position position="62"/>
    </location>
</feature>
<dbReference type="GO" id="GO:0051607">
    <property type="term" value="P:defense response to virus"/>
    <property type="evidence" value="ECO:0007669"/>
    <property type="project" value="TreeGrafter"/>
</dbReference>
<gene>
    <name evidence="1" type="ORF">FSCOSCO3_A020746</name>
</gene>
<comment type="caution">
    <text evidence="1">The sequence shown here is derived from an EMBL/GenBank/DDBJ whole genome shotgun (WGS) entry which is preliminary data.</text>
</comment>
<sequence>IGNSSQCQSAPFVPGYHLVGEGFDVVTSRRKGAYMVDVQTYLTPNGTCTLCSNPLQGNKLQK</sequence>
<keyword evidence="2" id="KW-1185">Reference proteome</keyword>